<evidence type="ECO:0000256" key="2">
    <source>
        <dbReference type="ARBA" id="ARBA00022630"/>
    </source>
</evidence>
<dbReference type="PANTHER" id="PTHR47356">
    <property type="entry name" value="FAD-DEPENDENT MONOOXYGENASE ASQG-RELATED"/>
    <property type="match status" value="1"/>
</dbReference>
<comment type="caution">
    <text evidence="6">The sequence shown here is derived from an EMBL/GenBank/DDBJ whole genome shotgun (WGS) entry which is preliminary data.</text>
</comment>
<accession>A0ABR4FIW5</accession>
<dbReference type="Gene3D" id="3.50.50.60">
    <property type="entry name" value="FAD/NAD(P)-binding domain"/>
    <property type="match status" value="1"/>
</dbReference>
<dbReference type="EMBL" id="JBFTWV010000259">
    <property type="protein sequence ID" value="KAL2783190.1"/>
    <property type="molecule type" value="Genomic_DNA"/>
</dbReference>
<comment type="similarity">
    <text evidence="1">Belongs to the paxM FAD-dependent monooxygenase family.</text>
</comment>
<dbReference type="Proteomes" id="UP001610563">
    <property type="component" value="Unassembled WGS sequence"/>
</dbReference>
<name>A0ABR4FIW5_9EURO</name>
<dbReference type="InterPro" id="IPR050562">
    <property type="entry name" value="FAD_mOase_fung"/>
</dbReference>
<evidence type="ECO:0000256" key="4">
    <source>
        <dbReference type="ARBA" id="ARBA00023002"/>
    </source>
</evidence>
<keyword evidence="7" id="KW-1185">Reference proteome</keyword>
<keyword evidence="2" id="KW-0285">Flavoprotein</keyword>
<reference evidence="6 7" key="1">
    <citation type="submission" date="2024-07" db="EMBL/GenBank/DDBJ databases">
        <title>Section-level genome sequencing and comparative genomics of Aspergillus sections Usti and Cavernicolus.</title>
        <authorList>
            <consortium name="Lawrence Berkeley National Laboratory"/>
            <person name="Nybo J.L."/>
            <person name="Vesth T.C."/>
            <person name="Theobald S."/>
            <person name="Frisvad J.C."/>
            <person name="Larsen T.O."/>
            <person name="Kjaerboelling I."/>
            <person name="Rothschild-Mancinelli K."/>
            <person name="Lyhne E.K."/>
            <person name="Kogle M.E."/>
            <person name="Barry K."/>
            <person name="Clum A."/>
            <person name="Na H."/>
            <person name="Ledsgaard L."/>
            <person name="Lin J."/>
            <person name="Lipzen A."/>
            <person name="Kuo A."/>
            <person name="Riley R."/>
            <person name="Mondo S."/>
            <person name="Labutti K."/>
            <person name="Haridas S."/>
            <person name="Pangalinan J."/>
            <person name="Salamov A.A."/>
            <person name="Simmons B.A."/>
            <person name="Magnuson J.K."/>
            <person name="Chen J."/>
            <person name="Drula E."/>
            <person name="Henrissat B."/>
            <person name="Wiebenga A."/>
            <person name="Lubbers R.J."/>
            <person name="Gomes A.C."/>
            <person name="Makela M.R."/>
            <person name="Stajich J."/>
            <person name="Grigoriev I.V."/>
            <person name="Mortensen U.H."/>
            <person name="De Vries R.P."/>
            <person name="Baker S.E."/>
            <person name="Andersen M.R."/>
        </authorList>
    </citation>
    <scope>NUCLEOTIDE SEQUENCE [LARGE SCALE GENOMIC DNA]</scope>
    <source>
        <strain evidence="6 7">CBS 209.92</strain>
    </source>
</reference>
<keyword evidence="3" id="KW-0274">FAD</keyword>
<gene>
    <name evidence="6" type="ORF">BJX66DRAFT_319002</name>
</gene>
<organism evidence="6 7">
    <name type="scientific">Aspergillus keveii</name>
    <dbReference type="NCBI Taxonomy" id="714993"/>
    <lineage>
        <taxon>Eukaryota</taxon>
        <taxon>Fungi</taxon>
        <taxon>Dikarya</taxon>
        <taxon>Ascomycota</taxon>
        <taxon>Pezizomycotina</taxon>
        <taxon>Eurotiomycetes</taxon>
        <taxon>Eurotiomycetidae</taxon>
        <taxon>Eurotiales</taxon>
        <taxon>Aspergillaceae</taxon>
        <taxon>Aspergillus</taxon>
        <taxon>Aspergillus subgen. Nidulantes</taxon>
    </lineage>
</organism>
<dbReference type="InterPro" id="IPR036188">
    <property type="entry name" value="FAD/NAD-bd_sf"/>
</dbReference>
<evidence type="ECO:0000313" key="6">
    <source>
        <dbReference type="EMBL" id="KAL2783190.1"/>
    </source>
</evidence>
<sequence>MSDFAATKAQPFKVLITGGSIAGLGLALALDRAGIDYELFEKGDFAAQLGASIGFFPHCLRILDQLGVWSDIEKVITPIIYRNHYSETGKCFEQSVAQVELWERLGRPVMFMERCKVLEILHDHVADKSKLHANNGIVSYEETEEGVIVTTQDGTTHHGSILVGADGVHSRVREMMAQKTATTDAKQASQLLEGFTSQFNCVFGVSKNNGFLPDGTVHNTYNRGHSGIVAAGVPGLAFWFFFVKATETRMPNCPRFNDEDAEAVMSEYGSAQAGPGYTFRDLWDARVKASMAALEEGVLEKWSHGRAVLIGDAVHKATINAGMGGNLVYEGIAHLTNTLIPLLKSQPNPTTTDLTTAFTQYQTLHSPRANLVVTLSGKITHSEVQDNWFYKFFAQRINPLVSDHAKANLFVLYADGAPWLEYLPLPAIDAGLLKKKVGELEEAAKGSVLGALVRFAAVAAAGAIVWHRYGAGIQNLAGNVKVPWEMA</sequence>
<dbReference type="InterPro" id="IPR002938">
    <property type="entry name" value="FAD-bd"/>
</dbReference>
<dbReference type="Pfam" id="PF01494">
    <property type="entry name" value="FAD_binding_3"/>
    <property type="match status" value="1"/>
</dbReference>
<keyword evidence="4" id="KW-0560">Oxidoreductase</keyword>
<evidence type="ECO:0000256" key="1">
    <source>
        <dbReference type="ARBA" id="ARBA00007992"/>
    </source>
</evidence>
<feature type="domain" description="FAD-binding" evidence="5">
    <location>
        <begin position="13"/>
        <end position="346"/>
    </location>
</feature>
<evidence type="ECO:0000256" key="3">
    <source>
        <dbReference type="ARBA" id="ARBA00022827"/>
    </source>
</evidence>
<dbReference type="SUPFAM" id="SSF51905">
    <property type="entry name" value="FAD/NAD(P)-binding domain"/>
    <property type="match status" value="1"/>
</dbReference>
<proteinExistence type="inferred from homology"/>
<protein>
    <submittedName>
        <fullName evidence="6">FAD/NAD(P)-binding domain-containing protein</fullName>
    </submittedName>
</protein>
<dbReference type="PANTHER" id="PTHR47356:SF2">
    <property type="entry name" value="FAD-BINDING DOMAIN-CONTAINING PROTEIN-RELATED"/>
    <property type="match status" value="1"/>
</dbReference>
<evidence type="ECO:0000259" key="5">
    <source>
        <dbReference type="Pfam" id="PF01494"/>
    </source>
</evidence>
<evidence type="ECO:0000313" key="7">
    <source>
        <dbReference type="Proteomes" id="UP001610563"/>
    </source>
</evidence>
<dbReference type="PRINTS" id="PR00420">
    <property type="entry name" value="RNGMNOXGNASE"/>
</dbReference>